<protein>
    <submittedName>
        <fullName evidence="2">Uncharacterized protein</fullName>
    </submittedName>
</protein>
<accession>A0A117I552</accession>
<feature type="region of interest" description="Disordered" evidence="1">
    <location>
        <begin position="33"/>
        <end position="56"/>
    </location>
</feature>
<proteinExistence type="predicted"/>
<evidence type="ECO:0000256" key="1">
    <source>
        <dbReference type="SAM" id="MobiDB-lite"/>
    </source>
</evidence>
<comment type="caution">
    <text evidence="2">The sequence shown here is derived from an EMBL/GenBank/DDBJ whole genome shotgun (WGS) entry which is preliminary data.</text>
</comment>
<name>A0A117I552_9MYCO</name>
<evidence type="ECO:0000313" key="3">
    <source>
        <dbReference type="Proteomes" id="UP000069620"/>
    </source>
</evidence>
<sequence>MHGAEYPEQIDRDDILEIERIDIRHRGYRAGNARVGHHGIDSTEQRGHSLHSRSDRASMCHVGNETGRCVTQFVRQSHHRSCIPIEQRHSRPGIGQLAGGFCANAVGSTRDQYDLPGKFACTMDKLWLRWHTCNARSPPLAAECEDRSAI</sequence>
<reference evidence="3" key="2">
    <citation type="submission" date="2016-02" db="EMBL/GenBank/DDBJ databases">
        <title>Draft genome sequence of five rapidly growing Mycobacterium species.</title>
        <authorList>
            <person name="Katahira K."/>
            <person name="Gotou Y."/>
            <person name="Iida K."/>
            <person name="Ogura Y."/>
            <person name="Hayashi T."/>
        </authorList>
    </citation>
    <scope>NUCLEOTIDE SEQUENCE [LARGE SCALE GENOMIC DNA]</scope>
    <source>
        <strain evidence="3">JCM15654</strain>
    </source>
</reference>
<dbReference type="AlphaFoldDB" id="A0A117I552"/>
<reference evidence="3" key="1">
    <citation type="journal article" date="2016" name="Genome Announc.">
        <title>Draft Genome Sequences of Five Rapidly Growing Mycobacterium Species, M. thermoresistibile, M. fortuitum subsp. acetamidolyticum, M. canariasense, M. brisbanense, and M. novocastrense.</title>
        <authorList>
            <person name="Katahira K."/>
            <person name="Ogura Y."/>
            <person name="Gotoh Y."/>
            <person name="Hayashi T."/>
        </authorList>
    </citation>
    <scope>NUCLEOTIDE SEQUENCE [LARGE SCALE GENOMIC DNA]</scope>
    <source>
        <strain evidence="3">JCM15654</strain>
    </source>
</reference>
<dbReference type="STRING" id="146020.RMCB_2088"/>
<evidence type="ECO:0000313" key="2">
    <source>
        <dbReference type="EMBL" id="GAS87992.1"/>
    </source>
</evidence>
<gene>
    <name evidence="2" type="ORF">RMCB_2088</name>
</gene>
<keyword evidence="3" id="KW-1185">Reference proteome</keyword>
<dbReference type="Proteomes" id="UP000069620">
    <property type="component" value="Unassembled WGS sequence"/>
</dbReference>
<organism evidence="2 3">
    <name type="scientific">Mycolicibacterium brisbanense</name>
    <dbReference type="NCBI Taxonomy" id="146020"/>
    <lineage>
        <taxon>Bacteria</taxon>
        <taxon>Bacillati</taxon>
        <taxon>Actinomycetota</taxon>
        <taxon>Actinomycetes</taxon>
        <taxon>Mycobacteriales</taxon>
        <taxon>Mycobacteriaceae</taxon>
        <taxon>Mycolicibacterium</taxon>
    </lineage>
</organism>
<dbReference type="EMBL" id="BCSX01000021">
    <property type="protein sequence ID" value="GAS87992.1"/>
    <property type="molecule type" value="Genomic_DNA"/>
</dbReference>
<feature type="compositionally biased region" description="Basic and acidic residues" evidence="1">
    <location>
        <begin position="38"/>
        <end position="56"/>
    </location>
</feature>